<keyword evidence="3" id="KW-1185">Reference proteome</keyword>
<accession>A0AAD7AMR9</accession>
<evidence type="ECO:0000256" key="1">
    <source>
        <dbReference type="SAM" id="MobiDB-lite"/>
    </source>
</evidence>
<protein>
    <submittedName>
        <fullName evidence="2">Uncharacterized protein</fullName>
    </submittedName>
</protein>
<comment type="caution">
    <text evidence="2">The sequence shown here is derived from an EMBL/GenBank/DDBJ whole genome shotgun (WGS) entry which is preliminary data.</text>
</comment>
<sequence>MEIQLPASHDSMSERSVYTTTSSSTQWGPGALAGKAIRALGKAVVRSAEYFVISRRLTTIKAALPCSDSDEQTLEGMFDDLLELSRSALYPDRFRIPAMQLIMAQIASTETYHLRLSISKWEIDHEELVAILSGIIGVVLFSKRGFIDEKLVKAYMAALPLDRHPWSPCISFLTKLAQSNGNIYHAILDARFIEMILWVSGSQMQRRSSDRILEDACSQAFAVLSEPPSHDLCVLWVEEAFWLCSDHPANSLVGVRNHITAQHLWPAVEARLLGMHAEAMLQMMLEHRQLARRELEITYEIFYTVILTYASELSGYLPRSTFSHAQSTLSARFTRNFLRCVGIGGKVHQKTIDFLSRLSYQKRVMALRHMIQHLILQSHFDRSTIEPFMVLFTPDSPNIAPKAVRFFVDISASFKSAENPLLDAALLNILPFVQDIWQPARIFEDIYRRMFPFHWQRKSMSPYRPHTFELLSRIRSSGLHTVVSEAAHVGDWVYFLQPLF</sequence>
<organism evidence="2 3">
    <name type="scientific">Mycena albidolilacea</name>
    <dbReference type="NCBI Taxonomy" id="1033008"/>
    <lineage>
        <taxon>Eukaryota</taxon>
        <taxon>Fungi</taxon>
        <taxon>Dikarya</taxon>
        <taxon>Basidiomycota</taxon>
        <taxon>Agaricomycotina</taxon>
        <taxon>Agaricomycetes</taxon>
        <taxon>Agaricomycetidae</taxon>
        <taxon>Agaricales</taxon>
        <taxon>Marasmiineae</taxon>
        <taxon>Mycenaceae</taxon>
        <taxon>Mycena</taxon>
    </lineage>
</organism>
<reference evidence="2" key="1">
    <citation type="submission" date="2023-03" db="EMBL/GenBank/DDBJ databases">
        <title>Massive genome expansion in bonnet fungi (Mycena s.s.) driven by repeated elements and novel gene families across ecological guilds.</title>
        <authorList>
            <consortium name="Lawrence Berkeley National Laboratory"/>
            <person name="Harder C.B."/>
            <person name="Miyauchi S."/>
            <person name="Viragh M."/>
            <person name="Kuo A."/>
            <person name="Thoen E."/>
            <person name="Andreopoulos B."/>
            <person name="Lu D."/>
            <person name="Skrede I."/>
            <person name="Drula E."/>
            <person name="Henrissat B."/>
            <person name="Morin E."/>
            <person name="Kohler A."/>
            <person name="Barry K."/>
            <person name="LaButti K."/>
            <person name="Morin E."/>
            <person name="Salamov A."/>
            <person name="Lipzen A."/>
            <person name="Mereny Z."/>
            <person name="Hegedus B."/>
            <person name="Baldrian P."/>
            <person name="Stursova M."/>
            <person name="Weitz H."/>
            <person name="Taylor A."/>
            <person name="Grigoriev I.V."/>
            <person name="Nagy L.G."/>
            <person name="Martin F."/>
            <person name="Kauserud H."/>
        </authorList>
    </citation>
    <scope>NUCLEOTIDE SEQUENCE</scope>
    <source>
        <strain evidence="2">CBHHK002</strain>
    </source>
</reference>
<feature type="compositionally biased region" description="Polar residues" evidence="1">
    <location>
        <begin position="14"/>
        <end position="23"/>
    </location>
</feature>
<gene>
    <name evidence="2" type="ORF">DFH08DRAFT_841666</name>
</gene>
<evidence type="ECO:0000313" key="2">
    <source>
        <dbReference type="EMBL" id="KAJ7362913.1"/>
    </source>
</evidence>
<proteinExistence type="predicted"/>
<name>A0AAD7AMR9_9AGAR</name>
<dbReference type="EMBL" id="JARIHO010000004">
    <property type="protein sequence ID" value="KAJ7362913.1"/>
    <property type="molecule type" value="Genomic_DNA"/>
</dbReference>
<dbReference type="Proteomes" id="UP001218218">
    <property type="component" value="Unassembled WGS sequence"/>
</dbReference>
<feature type="region of interest" description="Disordered" evidence="1">
    <location>
        <begin position="1"/>
        <end position="23"/>
    </location>
</feature>
<dbReference type="AlphaFoldDB" id="A0AAD7AMR9"/>
<evidence type="ECO:0000313" key="3">
    <source>
        <dbReference type="Proteomes" id="UP001218218"/>
    </source>
</evidence>